<evidence type="ECO:0000256" key="1">
    <source>
        <dbReference type="SAM" id="MobiDB-lite"/>
    </source>
</evidence>
<feature type="region of interest" description="Disordered" evidence="1">
    <location>
        <begin position="47"/>
        <end position="66"/>
    </location>
</feature>
<evidence type="ECO:0000313" key="2">
    <source>
        <dbReference type="EMBL" id="KAE8371629.1"/>
    </source>
</evidence>
<accession>A0A5N7ARJ4</accession>
<dbReference type="AlphaFoldDB" id="A0A5N7ARJ4"/>
<organism evidence="2 3">
    <name type="scientific">Aspergillus bertholletiae</name>
    <dbReference type="NCBI Taxonomy" id="1226010"/>
    <lineage>
        <taxon>Eukaryota</taxon>
        <taxon>Fungi</taxon>
        <taxon>Dikarya</taxon>
        <taxon>Ascomycota</taxon>
        <taxon>Pezizomycotina</taxon>
        <taxon>Eurotiomycetes</taxon>
        <taxon>Eurotiomycetidae</taxon>
        <taxon>Eurotiales</taxon>
        <taxon>Aspergillaceae</taxon>
        <taxon>Aspergillus</taxon>
        <taxon>Aspergillus subgen. Circumdati</taxon>
    </lineage>
</organism>
<dbReference type="EMBL" id="ML736409">
    <property type="protein sequence ID" value="KAE8371629.1"/>
    <property type="molecule type" value="Genomic_DNA"/>
</dbReference>
<sequence>MPFLVTSAVRRLPTIPDPIRLFPTKSPISTTHYDYGLVTSWRTGFGGALDTGEGTPPKIRLRPPPT</sequence>
<keyword evidence="3" id="KW-1185">Reference proteome</keyword>
<evidence type="ECO:0000313" key="3">
    <source>
        <dbReference type="Proteomes" id="UP000326198"/>
    </source>
</evidence>
<dbReference type="Proteomes" id="UP000326198">
    <property type="component" value="Unassembled WGS sequence"/>
</dbReference>
<name>A0A5N7ARJ4_9EURO</name>
<protein>
    <submittedName>
        <fullName evidence="2">Uncharacterized protein</fullName>
    </submittedName>
</protein>
<proteinExistence type="predicted"/>
<reference evidence="2 3" key="1">
    <citation type="submission" date="2019-04" db="EMBL/GenBank/DDBJ databases">
        <title>Friends and foes A comparative genomics studyof 23 Aspergillus species from section Flavi.</title>
        <authorList>
            <consortium name="DOE Joint Genome Institute"/>
            <person name="Kjaerbolling I."/>
            <person name="Vesth T."/>
            <person name="Frisvad J.C."/>
            <person name="Nybo J.L."/>
            <person name="Theobald S."/>
            <person name="Kildgaard S."/>
            <person name="Isbrandt T."/>
            <person name="Kuo A."/>
            <person name="Sato A."/>
            <person name="Lyhne E.K."/>
            <person name="Kogle M.E."/>
            <person name="Wiebenga A."/>
            <person name="Kun R.S."/>
            <person name="Lubbers R.J."/>
            <person name="Makela M.R."/>
            <person name="Barry K."/>
            <person name="Chovatia M."/>
            <person name="Clum A."/>
            <person name="Daum C."/>
            <person name="Haridas S."/>
            <person name="He G."/>
            <person name="LaButti K."/>
            <person name="Lipzen A."/>
            <person name="Mondo S."/>
            <person name="Riley R."/>
            <person name="Salamov A."/>
            <person name="Simmons B.A."/>
            <person name="Magnuson J.K."/>
            <person name="Henrissat B."/>
            <person name="Mortensen U.H."/>
            <person name="Larsen T.O."/>
            <person name="Devries R.P."/>
            <person name="Grigoriev I.V."/>
            <person name="Machida M."/>
            <person name="Baker S.E."/>
            <person name="Andersen M.R."/>
        </authorList>
    </citation>
    <scope>NUCLEOTIDE SEQUENCE [LARGE SCALE GENOMIC DNA]</scope>
    <source>
        <strain evidence="2 3">IBT 29228</strain>
    </source>
</reference>
<gene>
    <name evidence="2" type="ORF">BDV26DRAFT_122175</name>
</gene>